<dbReference type="EMBL" id="PDNV01000001">
    <property type="protein sequence ID" value="PLC55781.1"/>
    <property type="molecule type" value="Genomic_DNA"/>
</dbReference>
<organism evidence="2 3">
    <name type="scientific">Pollutimonas nitritireducens</name>
    <dbReference type="NCBI Taxonomy" id="2045209"/>
    <lineage>
        <taxon>Bacteria</taxon>
        <taxon>Pseudomonadati</taxon>
        <taxon>Pseudomonadota</taxon>
        <taxon>Betaproteobacteria</taxon>
        <taxon>Burkholderiales</taxon>
        <taxon>Alcaligenaceae</taxon>
        <taxon>Pollutimonas</taxon>
    </lineage>
</organism>
<dbReference type="Pfam" id="PF14488">
    <property type="entry name" value="DUF4434"/>
    <property type="match status" value="1"/>
</dbReference>
<dbReference type="Proteomes" id="UP000234328">
    <property type="component" value="Unassembled WGS sequence"/>
</dbReference>
<evidence type="ECO:0000313" key="3">
    <source>
        <dbReference type="Proteomes" id="UP000234328"/>
    </source>
</evidence>
<comment type="caution">
    <text evidence="2">The sequence shown here is derived from an EMBL/GenBank/DDBJ whole genome shotgun (WGS) entry which is preliminary data.</text>
</comment>
<reference evidence="2 3" key="1">
    <citation type="submission" date="2017-10" db="EMBL/GenBank/DDBJ databases">
        <title>Two draft genome sequences of Pusillimonas sp. strains isolated from a nitrate- and radionuclide-contaminated groundwater in Russia.</title>
        <authorList>
            <person name="Grouzdev D.S."/>
            <person name="Tourova T.P."/>
            <person name="Goeva M.A."/>
            <person name="Babich T.L."/>
            <person name="Sokolova D.S."/>
            <person name="Abdullin R."/>
            <person name="Poltaraus A.B."/>
            <person name="Toshchakov S.V."/>
            <person name="Nazina T.N."/>
        </authorList>
    </citation>
    <scope>NUCLEOTIDE SEQUENCE [LARGE SCALE GENOMIC DNA]</scope>
    <source>
        <strain evidence="2 3">JR1/69-2-13</strain>
    </source>
</reference>
<dbReference type="OrthoDB" id="5461181at2"/>
<gene>
    <name evidence="2" type="ORF">CR155_01645</name>
</gene>
<feature type="domain" description="DUF4434" evidence="1">
    <location>
        <begin position="40"/>
        <end position="320"/>
    </location>
</feature>
<dbReference type="Gene3D" id="3.20.20.80">
    <property type="entry name" value="Glycosidases"/>
    <property type="match status" value="1"/>
</dbReference>
<dbReference type="RefSeq" id="WP_102068257.1">
    <property type="nucleotide sequence ID" value="NZ_PDNV01000001.1"/>
</dbReference>
<evidence type="ECO:0000259" key="1">
    <source>
        <dbReference type="Pfam" id="PF14488"/>
    </source>
</evidence>
<dbReference type="InterPro" id="IPR027849">
    <property type="entry name" value="DUF4434"/>
</dbReference>
<keyword evidence="3" id="KW-1185">Reference proteome</keyword>
<name>A0A2N4UL86_9BURK</name>
<protein>
    <submittedName>
        <fullName evidence="2">Tat pathway signal protein</fullName>
    </submittedName>
</protein>
<proteinExistence type="predicted"/>
<dbReference type="AlphaFoldDB" id="A0A2N4UL86"/>
<sequence length="330" mass="37538">MWDNHLNFSVERRRLLRWIAIAGLLPISSGEGLPKPFTATFFQPWKEHVAQPNQQWVTLINRMRQFGCRRIILQWIGINKANDQWQIADATIKMLLDKCLDTGLSLQIGLPYDGDWWDMLQLNNDSKLMEAYLETTARYCTDYLARAAWPDHPAFCGWYIPYEIEQHSWSTTQRRELLIPWLGKISQACLMAYPERSPGVSTYLSVLSNSALLPDLWDQILADVALHPMIQDGVGISGLSNYVALAPLRGLLVDRGVEFDLILELFEQTSSRSGSEPFEARSATYGRLRSQLEIAESYGAKDIVAFAVDPWMVGNSPSAHKLQAAWRASY</sequence>
<accession>A0A2N4UL86</accession>
<evidence type="ECO:0000313" key="2">
    <source>
        <dbReference type="EMBL" id="PLC55781.1"/>
    </source>
</evidence>